<comment type="caution">
    <text evidence="1">The sequence shown here is derived from an EMBL/GenBank/DDBJ whole genome shotgun (WGS) entry which is preliminary data.</text>
</comment>
<dbReference type="OrthoDB" id="2721802at2"/>
<sequence>MVEVTLNLEYKGKKYLTNVIVKKGTPQSQIFRIAEEQIKKQWQN</sequence>
<name>A0A4S3PTS9_9BACI</name>
<gene>
    <name evidence="1" type="ORF">E1I69_08655</name>
</gene>
<organism evidence="1 2">
    <name type="scientific">Bacillus timonensis</name>
    <dbReference type="NCBI Taxonomy" id="1033734"/>
    <lineage>
        <taxon>Bacteria</taxon>
        <taxon>Bacillati</taxon>
        <taxon>Bacillota</taxon>
        <taxon>Bacilli</taxon>
        <taxon>Bacillales</taxon>
        <taxon>Bacillaceae</taxon>
        <taxon>Bacillus</taxon>
    </lineage>
</organism>
<proteinExistence type="predicted"/>
<evidence type="ECO:0000313" key="2">
    <source>
        <dbReference type="Proteomes" id="UP000306477"/>
    </source>
</evidence>
<dbReference type="Proteomes" id="UP000306477">
    <property type="component" value="Unassembled WGS sequence"/>
</dbReference>
<protein>
    <submittedName>
        <fullName evidence="1">BA3454 family stress response protein</fullName>
    </submittedName>
</protein>
<evidence type="ECO:0000313" key="1">
    <source>
        <dbReference type="EMBL" id="THE13160.1"/>
    </source>
</evidence>
<dbReference type="EMBL" id="SLUB01000011">
    <property type="protein sequence ID" value="THE13160.1"/>
    <property type="molecule type" value="Genomic_DNA"/>
</dbReference>
<dbReference type="NCBIfam" id="NF033491">
    <property type="entry name" value="BA3454_fam"/>
    <property type="match status" value="1"/>
</dbReference>
<accession>A0A4S3PTS9</accession>
<keyword evidence="2" id="KW-1185">Reference proteome</keyword>
<dbReference type="AlphaFoldDB" id="A0A4S3PTS9"/>
<reference evidence="1 2" key="1">
    <citation type="journal article" date="2019" name="Indoor Air">
        <title>Impacts of indoor surface finishes on bacterial viability.</title>
        <authorList>
            <person name="Hu J."/>
            <person name="Maamar S.B."/>
            <person name="Glawe A.J."/>
            <person name="Gottel N."/>
            <person name="Gilbert J.A."/>
            <person name="Hartmann E.M."/>
        </authorList>
    </citation>
    <scope>NUCLEOTIDE SEQUENCE [LARGE SCALE GENOMIC DNA]</scope>
    <source>
        <strain evidence="1 2">AF060A6</strain>
    </source>
</reference>
<dbReference type="InterPro" id="IPR049728">
    <property type="entry name" value="BA3454-like"/>
</dbReference>
<dbReference type="RefSeq" id="WP_116353964.1">
    <property type="nucleotide sequence ID" value="NZ_SLUB01000011.1"/>
</dbReference>